<dbReference type="AlphaFoldDB" id="A0A857MFW6"/>
<evidence type="ECO:0000313" key="1">
    <source>
        <dbReference type="EMBL" id="QHN41058.1"/>
    </source>
</evidence>
<dbReference type="EMBL" id="CP045810">
    <property type="protein sequence ID" value="QHN41058.1"/>
    <property type="molecule type" value="Genomic_DNA"/>
</dbReference>
<accession>A0A857MFW6</accession>
<protein>
    <submittedName>
        <fullName evidence="1">Uncharacterized protein</fullName>
    </submittedName>
</protein>
<gene>
    <name evidence="1" type="ORF">GII30_19515</name>
</gene>
<sequence>MATGDWDDSWPAAQICGLTTLRLLILPGPKGQDGDHDLGWQIFADSFARNSERGLLLTGEIIQPTGDWFVTAAGRVLVRFQPDVAPDLESDDALDEALKRFGSWASHILWDHCRGVLLQASSSFPFEFSLPTITPRPVLVTKAMQREAEAPDPD</sequence>
<proteinExistence type="predicted"/>
<dbReference type="RefSeq" id="WP_005182762.1">
    <property type="nucleotide sequence ID" value="NZ_CP045804.1"/>
</dbReference>
<reference evidence="1" key="1">
    <citation type="journal article" date="2021" name="Nat. Microbiol.">
        <title>Cocultivation of an ultrasmall environmental parasitic bacterium with lytic ability against bacteria associated with wastewater foams.</title>
        <authorList>
            <person name="Batinovic S."/>
            <person name="Rose J.J.A."/>
            <person name="Ratcliffe J."/>
            <person name="Seviour R.J."/>
            <person name="Petrovski S."/>
        </authorList>
    </citation>
    <scope>NUCLEOTIDE SEQUENCE</scope>
    <source>
        <strain evidence="1">CON44</strain>
    </source>
</reference>
<name>A0A857MFW6_9ACTN</name>
<organism evidence="1">
    <name type="scientific">Gordonia amarae</name>
    <dbReference type="NCBI Taxonomy" id="36821"/>
    <lineage>
        <taxon>Bacteria</taxon>
        <taxon>Bacillati</taxon>
        <taxon>Actinomycetota</taxon>
        <taxon>Actinomycetes</taxon>
        <taxon>Mycobacteriales</taxon>
        <taxon>Gordoniaceae</taxon>
        <taxon>Gordonia</taxon>
    </lineage>
</organism>